<reference evidence="2" key="1">
    <citation type="submission" date="2012-02" db="EMBL/GenBank/DDBJ databases">
        <title>The complete genome of Echinicola vietnamensis DSM 17526.</title>
        <authorList>
            <person name="Lucas S."/>
            <person name="Copeland A."/>
            <person name="Lapidus A."/>
            <person name="Glavina del Rio T."/>
            <person name="Dalin E."/>
            <person name="Tice H."/>
            <person name="Bruce D."/>
            <person name="Goodwin L."/>
            <person name="Pitluck S."/>
            <person name="Peters L."/>
            <person name="Ovchinnikova G."/>
            <person name="Teshima H."/>
            <person name="Kyrpides N."/>
            <person name="Mavromatis K."/>
            <person name="Ivanova N."/>
            <person name="Brettin T."/>
            <person name="Detter J.C."/>
            <person name="Han C."/>
            <person name="Larimer F."/>
            <person name="Land M."/>
            <person name="Hauser L."/>
            <person name="Markowitz V."/>
            <person name="Cheng J.-F."/>
            <person name="Hugenholtz P."/>
            <person name="Woyke T."/>
            <person name="Wu D."/>
            <person name="Brambilla E."/>
            <person name="Klenk H.-P."/>
            <person name="Eisen J.A."/>
        </authorList>
    </citation>
    <scope>NUCLEOTIDE SEQUENCE [LARGE SCALE GENOMIC DNA]</scope>
    <source>
        <strain evidence="2">DSM 17526 / LMG 23754 / KMM 6221</strain>
    </source>
</reference>
<evidence type="ECO:0000313" key="1">
    <source>
        <dbReference type="EMBL" id="AGA80744.1"/>
    </source>
</evidence>
<protein>
    <submittedName>
        <fullName evidence="1">Uncharacterized protein</fullName>
    </submittedName>
</protein>
<dbReference type="KEGG" id="evi:Echvi_4571"/>
<organism evidence="1 2">
    <name type="scientific">Echinicola vietnamensis (strain DSM 17526 / LMG 23754 / KMM 6221)</name>
    <dbReference type="NCBI Taxonomy" id="926556"/>
    <lineage>
        <taxon>Bacteria</taxon>
        <taxon>Pseudomonadati</taxon>
        <taxon>Bacteroidota</taxon>
        <taxon>Cytophagia</taxon>
        <taxon>Cytophagales</taxon>
        <taxon>Cyclobacteriaceae</taxon>
        <taxon>Echinicola</taxon>
    </lineage>
</organism>
<evidence type="ECO:0000313" key="2">
    <source>
        <dbReference type="Proteomes" id="UP000010796"/>
    </source>
</evidence>
<gene>
    <name evidence="1" type="ordered locus">Echvi_4571</name>
</gene>
<name>L0G3C9_ECHVK</name>
<accession>L0G3C9</accession>
<dbReference type="HOGENOM" id="CLU_3269203_0_0_10"/>
<proteinExistence type="predicted"/>
<dbReference type="EMBL" id="CP003346">
    <property type="protein sequence ID" value="AGA80744.1"/>
    <property type="molecule type" value="Genomic_DNA"/>
</dbReference>
<keyword evidence="2" id="KW-1185">Reference proteome</keyword>
<dbReference type="Proteomes" id="UP000010796">
    <property type="component" value="Chromosome"/>
</dbReference>
<dbReference type="AlphaFoldDB" id="L0G3C9"/>
<sequence>MTKKNIRVTGLGSMHYGMFEMRFYVFFLKETDEILLRDYLV</sequence>